<dbReference type="RefSeq" id="WP_161920108.1">
    <property type="nucleotide sequence ID" value="NZ_JAACYS010000018.1"/>
</dbReference>
<gene>
    <name evidence="2" type="ORF">GW534_05740</name>
</gene>
<dbReference type="EMBL" id="JAACYS010000018">
    <property type="protein sequence ID" value="NCU17274.1"/>
    <property type="molecule type" value="Genomic_DNA"/>
</dbReference>
<sequence>MAEKHIHTKQKTNKVGSGLGVVPEDNIARALDPFGGAAAAVGEEDATKTKESDIDGENPEL</sequence>
<comment type="caution">
    <text evidence="2">The sequence shown here is derived from an EMBL/GenBank/DDBJ whole genome shotgun (WGS) entry which is preliminary data.</text>
</comment>
<name>A0ABX0A413_9BACI</name>
<proteinExistence type="predicted"/>
<feature type="region of interest" description="Disordered" evidence="1">
    <location>
        <begin position="38"/>
        <end position="61"/>
    </location>
</feature>
<evidence type="ECO:0000256" key="1">
    <source>
        <dbReference type="SAM" id="MobiDB-lite"/>
    </source>
</evidence>
<feature type="compositionally biased region" description="Basic residues" evidence="1">
    <location>
        <begin position="1"/>
        <end position="12"/>
    </location>
</feature>
<organism evidence="2 3">
    <name type="scientific">Pallidibacillus pasinlerensis</name>
    <dbReference type="NCBI Taxonomy" id="2703818"/>
    <lineage>
        <taxon>Bacteria</taxon>
        <taxon>Bacillati</taxon>
        <taxon>Bacillota</taxon>
        <taxon>Bacilli</taxon>
        <taxon>Bacillales</taxon>
        <taxon>Bacillaceae</taxon>
        <taxon>Pallidibacillus</taxon>
    </lineage>
</organism>
<evidence type="ECO:0000313" key="2">
    <source>
        <dbReference type="EMBL" id="NCU17274.1"/>
    </source>
</evidence>
<evidence type="ECO:0000313" key="3">
    <source>
        <dbReference type="Proteomes" id="UP000743899"/>
    </source>
</evidence>
<accession>A0ABX0A413</accession>
<feature type="region of interest" description="Disordered" evidence="1">
    <location>
        <begin position="1"/>
        <end position="20"/>
    </location>
</feature>
<protein>
    <submittedName>
        <fullName evidence="2">Uncharacterized protein</fullName>
    </submittedName>
</protein>
<reference evidence="2 3" key="1">
    <citation type="submission" date="2020-01" db="EMBL/GenBank/DDBJ databases">
        <title>A novel Bacillus sp. from Pasinler.</title>
        <authorList>
            <person name="Adiguzel A."/>
            <person name="Ay H."/>
            <person name="Baltaci M.O."/>
        </authorList>
    </citation>
    <scope>NUCLEOTIDE SEQUENCE [LARGE SCALE GENOMIC DNA]</scope>
    <source>
        <strain evidence="2 3">P1</strain>
    </source>
</reference>
<keyword evidence="3" id="KW-1185">Reference proteome</keyword>
<dbReference type="Proteomes" id="UP000743899">
    <property type="component" value="Unassembled WGS sequence"/>
</dbReference>